<keyword evidence="1" id="KW-0472">Membrane</keyword>
<reference evidence="2" key="1">
    <citation type="journal article" date="2021" name="ISME J.">
        <title>Fine-scale metabolic discontinuity in a stratified prokaryote microbiome of a Red Sea deep halocline.</title>
        <authorList>
            <person name="Michoud G."/>
            <person name="Ngugi D.K."/>
            <person name="Barozzi A."/>
            <person name="Merlino G."/>
            <person name="Calleja M.L."/>
            <person name="Delgado-Huertas A."/>
            <person name="Moran X.A.G."/>
            <person name="Daffonchio D."/>
        </authorList>
    </citation>
    <scope>NUCLEOTIDE SEQUENCE</scope>
    <source>
        <strain evidence="2">SuakinDeep_MAG55_1</strain>
    </source>
</reference>
<proteinExistence type="predicted"/>
<accession>A0A941W2B6</accession>
<feature type="transmembrane region" description="Helical" evidence="1">
    <location>
        <begin position="12"/>
        <end position="31"/>
    </location>
</feature>
<name>A0A941W2B6_9BACT</name>
<sequence>MKKYSLPRSIIIVPLVIIFIISALVFLQYRINDLRRAPDSGYMHLDSLEAIPIILLGSFRGILVDLLWIRGIARHEEKKYYELLTINNLIAKLQPHYPAVWIYQAWNMCYNIAFEWESPENKWKWIAAGLNFAEKGASKNPTSGDLLFEISHIYFHKFDSKSFKYAGYYRERLKEETGKDNYEQALYWARRSLNCNSKLRKRIVIERTVCHILWHASQQAEKDGKQKEAWEYAVKSVDEWEAYLEKHPEDPGGIARSFLEKINEKRLQLEQKI</sequence>
<organism evidence="2 3">
    <name type="scientific">Candidatus Scalindua arabica</name>
    <dbReference type="NCBI Taxonomy" id="1127984"/>
    <lineage>
        <taxon>Bacteria</taxon>
        <taxon>Pseudomonadati</taxon>
        <taxon>Planctomycetota</taxon>
        <taxon>Candidatus Brocadiia</taxon>
        <taxon>Candidatus Brocadiales</taxon>
        <taxon>Candidatus Scalinduaceae</taxon>
        <taxon>Candidatus Scalindua</taxon>
    </lineage>
</organism>
<keyword evidence="1" id="KW-0812">Transmembrane</keyword>
<evidence type="ECO:0000256" key="1">
    <source>
        <dbReference type="SAM" id="Phobius"/>
    </source>
</evidence>
<comment type="caution">
    <text evidence="2">The sequence shown here is derived from an EMBL/GenBank/DDBJ whole genome shotgun (WGS) entry which is preliminary data.</text>
</comment>
<dbReference type="AlphaFoldDB" id="A0A941W2B6"/>
<evidence type="ECO:0000313" key="2">
    <source>
        <dbReference type="EMBL" id="MBS1257872.1"/>
    </source>
</evidence>
<protein>
    <submittedName>
        <fullName evidence="2">Uncharacterized protein</fullName>
    </submittedName>
</protein>
<keyword evidence="1" id="KW-1133">Transmembrane helix</keyword>
<feature type="transmembrane region" description="Helical" evidence="1">
    <location>
        <begin position="51"/>
        <end position="69"/>
    </location>
</feature>
<dbReference type="EMBL" id="JAANXD010000040">
    <property type="protein sequence ID" value="MBS1257872.1"/>
    <property type="molecule type" value="Genomic_DNA"/>
</dbReference>
<evidence type="ECO:0000313" key="3">
    <source>
        <dbReference type="Proteomes" id="UP000722750"/>
    </source>
</evidence>
<dbReference type="Proteomes" id="UP000722750">
    <property type="component" value="Unassembled WGS sequence"/>
</dbReference>
<gene>
    <name evidence="2" type="ORF">MAG551_00925</name>
</gene>